<evidence type="ECO:0000256" key="1">
    <source>
        <dbReference type="SAM" id="Phobius"/>
    </source>
</evidence>
<evidence type="ECO:0000313" key="3">
    <source>
        <dbReference type="Proteomes" id="UP000179164"/>
    </source>
</evidence>
<dbReference type="Proteomes" id="UP000179164">
    <property type="component" value="Unassembled WGS sequence"/>
</dbReference>
<name>A0A1G2B280_9BACT</name>
<keyword evidence="1" id="KW-0812">Transmembrane</keyword>
<dbReference type="AlphaFoldDB" id="A0A1G2B280"/>
<keyword evidence="1" id="KW-0472">Membrane</keyword>
<gene>
    <name evidence="2" type="ORF">A2898_04695</name>
</gene>
<protein>
    <submittedName>
        <fullName evidence="2">Uncharacterized protein</fullName>
    </submittedName>
</protein>
<sequence>MPDSPVFSKEEILKPADDDREIHKPEKKRHRFRTFFIVLVVAVIVVVIAVGATGAWNVPGVSAIFGMNKPKDLGVKTSAEALASLKKKIPLKITGESVNYSTASPSEIFSGKISVNEETTSEEITSWLNRHNGTNPPVTALQVSFIEGGMEISGMVNQYIHAPVYVQVMVEKTGEKSIGLDLQKAKVGLFSVPESYYDQVEQWFENAINDRMATIPNFSMDTVEYHDGFSYFKGTYPENIKPTNQGWSGLVDY</sequence>
<proteinExistence type="predicted"/>
<comment type="caution">
    <text evidence="2">The sequence shown here is derived from an EMBL/GenBank/DDBJ whole genome shotgun (WGS) entry which is preliminary data.</text>
</comment>
<dbReference type="EMBL" id="MHKE01000017">
    <property type="protein sequence ID" value="OGY82856.1"/>
    <property type="molecule type" value="Genomic_DNA"/>
</dbReference>
<accession>A0A1G2B280</accession>
<feature type="transmembrane region" description="Helical" evidence="1">
    <location>
        <begin position="34"/>
        <end position="56"/>
    </location>
</feature>
<evidence type="ECO:0000313" key="2">
    <source>
        <dbReference type="EMBL" id="OGY82856.1"/>
    </source>
</evidence>
<dbReference type="STRING" id="1798543.A2898_04695"/>
<keyword evidence="1" id="KW-1133">Transmembrane helix</keyword>
<organism evidence="2 3">
    <name type="scientific">Candidatus Kerfeldbacteria bacterium RIFCSPLOWO2_01_FULL_48_11</name>
    <dbReference type="NCBI Taxonomy" id="1798543"/>
    <lineage>
        <taxon>Bacteria</taxon>
        <taxon>Candidatus Kerfeldiibacteriota</taxon>
    </lineage>
</organism>
<reference evidence="2 3" key="1">
    <citation type="journal article" date="2016" name="Nat. Commun.">
        <title>Thousands of microbial genomes shed light on interconnected biogeochemical processes in an aquifer system.</title>
        <authorList>
            <person name="Anantharaman K."/>
            <person name="Brown C.T."/>
            <person name="Hug L.A."/>
            <person name="Sharon I."/>
            <person name="Castelle C.J."/>
            <person name="Probst A.J."/>
            <person name="Thomas B.C."/>
            <person name="Singh A."/>
            <person name="Wilkins M.J."/>
            <person name="Karaoz U."/>
            <person name="Brodie E.L."/>
            <person name="Williams K.H."/>
            <person name="Hubbard S.S."/>
            <person name="Banfield J.F."/>
        </authorList>
    </citation>
    <scope>NUCLEOTIDE SEQUENCE [LARGE SCALE GENOMIC DNA]</scope>
</reference>